<dbReference type="EMBL" id="ONZP01000012">
    <property type="protein sequence ID" value="SPJ70590.1"/>
    <property type="molecule type" value="Genomic_DNA"/>
</dbReference>
<evidence type="ECO:0000313" key="2">
    <source>
        <dbReference type="Proteomes" id="UP001187734"/>
    </source>
</evidence>
<comment type="caution">
    <text evidence="1">The sequence shown here is derived from an EMBL/GenBank/DDBJ whole genome shotgun (WGS) entry which is preliminary data.</text>
</comment>
<accession>A0AAE8SCA7</accession>
<protein>
    <submittedName>
        <fullName evidence="1">Uncharacterized protein</fullName>
    </submittedName>
</protein>
<dbReference type="Proteomes" id="UP001187734">
    <property type="component" value="Unassembled WGS sequence"/>
</dbReference>
<keyword evidence="2" id="KW-1185">Reference proteome</keyword>
<sequence length="240" mass="27812">MSWLVDQQRKTSQGFDYTLRCLFRRLIPWMIGEVHRHGIKLEIIADSKSYWQEAAARIRQRTRPLALYAPDGQVVSSGLKGKVLDAADLDFHFSLNMNQLALRFISMVHVISSFSIRRKSIRHFSPMAIKHILSHLPNLRVFIWEVRPHAHWKTEHWFCEGLQKTVHLWPASLRVVKVIQLPWEGPQRRPNPHLQSLVSALSTRFQVLKVMSTYSSTNDLLFSAGPANSRSSIELDDREV</sequence>
<reference evidence="1" key="1">
    <citation type="submission" date="2018-03" db="EMBL/GenBank/DDBJ databases">
        <authorList>
            <person name="Guldener U."/>
        </authorList>
    </citation>
    <scope>NUCLEOTIDE SEQUENCE</scope>
</reference>
<dbReference type="AlphaFoldDB" id="A0AAE8SCA7"/>
<proteinExistence type="predicted"/>
<name>A0AAE8SCA7_9HYPO</name>
<organism evidence="1 2">
    <name type="scientific">Fusarium torulosum</name>
    <dbReference type="NCBI Taxonomy" id="33205"/>
    <lineage>
        <taxon>Eukaryota</taxon>
        <taxon>Fungi</taxon>
        <taxon>Dikarya</taxon>
        <taxon>Ascomycota</taxon>
        <taxon>Pezizomycotina</taxon>
        <taxon>Sordariomycetes</taxon>
        <taxon>Hypocreomycetidae</taxon>
        <taxon>Hypocreales</taxon>
        <taxon>Nectriaceae</taxon>
        <taxon>Fusarium</taxon>
    </lineage>
</organism>
<evidence type="ECO:0000313" key="1">
    <source>
        <dbReference type="EMBL" id="SPJ70590.1"/>
    </source>
</evidence>
<gene>
    <name evidence="1" type="ORF">FTOL_00318</name>
</gene>